<evidence type="ECO:0000256" key="2">
    <source>
        <dbReference type="ARBA" id="ARBA00023125"/>
    </source>
</evidence>
<gene>
    <name evidence="5" type="ORF">H9729_06150</name>
</gene>
<keyword evidence="3" id="KW-0804">Transcription</keyword>
<dbReference type="InterPro" id="IPR036390">
    <property type="entry name" value="WH_DNA-bd_sf"/>
</dbReference>
<sequence length="163" mass="18759">MTNEEKEQFRLYSSLTKQVNERYKAIAAESGISDAVFWILYALRYMEENVTQTDIANFLFMNKYTVSSAIKKMEAEGYITLGKIEGNKKNKPLSLTDKGVELAKKTADVMMAYELRAFNVLTKREKGLFVRLSNKYSKAFLETCQKSSDKAEVRNEKNHNDQP</sequence>
<reference evidence="5" key="2">
    <citation type="submission" date="2021-04" db="EMBL/GenBank/DDBJ databases">
        <authorList>
            <person name="Gilroy R."/>
        </authorList>
    </citation>
    <scope>NUCLEOTIDE SEQUENCE</scope>
    <source>
        <strain evidence="5">1345</strain>
    </source>
</reference>
<protein>
    <submittedName>
        <fullName evidence="5">MarR family transcriptional regulator</fullName>
    </submittedName>
</protein>
<dbReference type="PROSITE" id="PS50995">
    <property type="entry name" value="HTH_MARR_2"/>
    <property type="match status" value="1"/>
</dbReference>
<keyword evidence="1" id="KW-0805">Transcription regulation</keyword>
<dbReference type="InterPro" id="IPR023187">
    <property type="entry name" value="Tscrpt_reg_MarR-type_CS"/>
</dbReference>
<dbReference type="PANTHER" id="PTHR42756:SF1">
    <property type="entry name" value="TRANSCRIPTIONAL REPRESSOR OF EMRAB OPERON"/>
    <property type="match status" value="1"/>
</dbReference>
<dbReference type="Proteomes" id="UP000886750">
    <property type="component" value="Unassembled WGS sequence"/>
</dbReference>
<evidence type="ECO:0000313" key="6">
    <source>
        <dbReference type="Proteomes" id="UP000886750"/>
    </source>
</evidence>
<evidence type="ECO:0000256" key="1">
    <source>
        <dbReference type="ARBA" id="ARBA00023015"/>
    </source>
</evidence>
<proteinExistence type="predicted"/>
<organism evidence="5 6">
    <name type="scientific">Candidatus Borkfalkia excrementigallinarum</name>
    <dbReference type="NCBI Taxonomy" id="2838506"/>
    <lineage>
        <taxon>Bacteria</taxon>
        <taxon>Bacillati</taxon>
        <taxon>Bacillota</taxon>
        <taxon>Clostridia</taxon>
        <taxon>Christensenellales</taxon>
        <taxon>Christensenellaceae</taxon>
        <taxon>Candidatus Borkfalkia</taxon>
    </lineage>
</organism>
<evidence type="ECO:0000313" key="5">
    <source>
        <dbReference type="EMBL" id="HIY97254.1"/>
    </source>
</evidence>
<feature type="domain" description="HTH marR-type" evidence="4">
    <location>
        <begin position="5"/>
        <end position="138"/>
    </location>
</feature>
<dbReference type="SMART" id="SM00347">
    <property type="entry name" value="HTH_MARR"/>
    <property type="match status" value="1"/>
</dbReference>
<name>A0A9D2A0D6_9FIRM</name>
<dbReference type="AlphaFoldDB" id="A0A9D2A0D6"/>
<comment type="caution">
    <text evidence="5">The sequence shown here is derived from an EMBL/GenBank/DDBJ whole genome shotgun (WGS) entry which is preliminary data.</text>
</comment>
<keyword evidence="2" id="KW-0238">DNA-binding</keyword>
<dbReference type="EMBL" id="DXCQ01000056">
    <property type="protein sequence ID" value="HIY97254.1"/>
    <property type="molecule type" value="Genomic_DNA"/>
</dbReference>
<dbReference type="InterPro" id="IPR000835">
    <property type="entry name" value="HTH_MarR-typ"/>
</dbReference>
<evidence type="ECO:0000256" key="3">
    <source>
        <dbReference type="ARBA" id="ARBA00023163"/>
    </source>
</evidence>
<accession>A0A9D2A0D6</accession>
<dbReference type="InterPro" id="IPR036388">
    <property type="entry name" value="WH-like_DNA-bd_sf"/>
</dbReference>
<reference evidence="5" key="1">
    <citation type="journal article" date="2021" name="PeerJ">
        <title>Extensive microbial diversity within the chicken gut microbiome revealed by metagenomics and culture.</title>
        <authorList>
            <person name="Gilroy R."/>
            <person name="Ravi A."/>
            <person name="Getino M."/>
            <person name="Pursley I."/>
            <person name="Horton D.L."/>
            <person name="Alikhan N.F."/>
            <person name="Baker D."/>
            <person name="Gharbi K."/>
            <person name="Hall N."/>
            <person name="Watson M."/>
            <person name="Adriaenssens E.M."/>
            <person name="Foster-Nyarko E."/>
            <person name="Jarju S."/>
            <person name="Secka A."/>
            <person name="Antonio M."/>
            <person name="Oren A."/>
            <person name="Chaudhuri R.R."/>
            <person name="La Ragione R."/>
            <person name="Hildebrand F."/>
            <person name="Pallen M.J."/>
        </authorList>
    </citation>
    <scope>NUCLEOTIDE SEQUENCE</scope>
    <source>
        <strain evidence="5">1345</strain>
    </source>
</reference>
<dbReference type="GO" id="GO:0003677">
    <property type="term" value="F:DNA binding"/>
    <property type="evidence" value="ECO:0007669"/>
    <property type="project" value="UniProtKB-KW"/>
</dbReference>
<dbReference type="PROSITE" id="PS01117">
    <property type="entry name" value="HTH_MARR_1"/>
    <property type="match status" value="1"/>
</dbReference>
<evidence type="ECO:0000259" key="4">
    <source>
        <dbReference type="PROSITE" id="PS50995"/>
    </source>
</evidence>
<dbReference type="GO" id="GO:0003700">
    <property type="term" value="F:DNA-binding transcription factor activity"/>
    <property type="evidence" value="ECO:0007669"/>
    <property type="project" value="InterPro"/>
</dbReference>
<dbReference type="SUPFAM" id="SSF46785">
    <property type="entry name" value="Winged helix' DNA-binding domain"/>
    <property type="match status" value="1"/>
</dbReference>
<dbReference type="Gene3D" id="1.10.10.10">
    <property type="entry name" value="Winged helix-like DNA-binding domain superfamily/Winged helix DNA-binding domain"/>
    <property type="match status" value="1"/>
</dbReference>
<dbReference type="Pfam" id="PF12802">
    <property type="entry name" value="MarR_2"/>
    <property type="match status" value="1"/>
</dbReference>
<dbReference type="PANTHER" id="PTHR42756">
    <property type="entry name" value="TRANSCRIPTIONAL REGULATOR, MARR"/>
    <property type="match status" value="1"/>
</dbReference>